<dbReference type="InterPro" id="IPR029347">
    <property type="entry name" value="Raptor_N"/>
</dbReference>
<evidence type="ECO:0000256" key="8">
    <source>
        <dbReference type="ARBA" id="ARBA00022737"/>
    </source>
</evidence>
<dbReference type="Proteomes" id="UP000314983">
    <property type="component" value="Chromosome 1"/>
</dbReference>
<evidence type="ECO:0000256" key="14">
    <source>
        <dbReference type="ARBA" id="ARBA00078379"/>
    </source>
</evidence>
<reference evidence="17" key="3">
    <citation type="submission" date="2020-05" db="EMBL/GenBank/DDBJ databases">
        <title>Electrophorus electricus (electric eel) genome, fEleEle1, primary haplotype.</title>
        <authorList>
            <person name="Myers G."/>
            <person name="Meyer A."/>
            <person name="Fedrigo O."/>
            <person name="Formenti G."/>
            <person name="Rhie A."/>
            <person name="Tracey A."/>
            <person name="Sims Y."/>
            <person name="Jarvis E.D."/>
        </authorList>
    </citation>
    <scope>NUCLEOTIDE SEQUENCE [LARGE SCALE GENOMIC DNA]</scope>
</reference>
<dbReference type="GO" id="GO:0071230">
    <property type="term" value="P:cellular response to amino acid stimulus"/>
    <property type="evidence" value="ECO:0007669"/>
    <property type="project" value="TreeGrafter"/>
</dbReference>
<keyword evidence="6" id="KW-0597">Phosphoprotein</keyword>
<dbReference type="InterPro" id="IPR004083">
    <property type="entry name" value="Raptor"/>
</dbReference>
<dbReference type="InterPro" id="IPR011989">
    <property type="entry name" value="ARM-like"/>
</dbReference>
<dbReference type="GO" id="GO:0010646">
    <property type="term" value="P:regulation of cell communication"/>
    <property type="evidence" value="ECO:0007669"/>
    <property type="project" value="UniProtKB-ARBA"/>
</dbReference>
<keyword evidence="4" id="KW-0963">Cytoplasm</keyword>
<keyword evidence="18" id="KW-1185">Reference proteome</keyword>
<comment type="subcellular location">
    <subcellularLocation>
        <location evidence="2">Cytoplasmic granule</location>
    </subcellularLocation>
    <subcellularLocation>
        <location evidence="1">Lysosome</location>
    </subcellularLocation>
</comment>
<keyword evidence="10" id="KW-0007">Acetylation</keyword>
<evidence type="ECO:0000256" key="9">
    <source>
        <dbReference type="ARBA" id="ARBA00022843"/>
    </source>
</evidence>
<dbReference type="PANTHER" id="PTHR12848:SF16">
    <property type="entry name" value="REGULATORY-ASSOCIATED PROTEIN OF MTOR"/>
    <property type="match status" value="1"/>
</dbReference>
<sequence length="1347" mass="150852">MKTMDAELLHSPVVGLTEEEEADMSDWNLPLAFMKKRHLEKIEGSRALAQSWRMKDRMKTVSVALVLCLNVGVDPPDVVKTSPCARLECWIGNIDPPHSQFAVIHLFIIHMTQSLEPARYKQSLDPTVDEVKKLCTSLRRNAKEERVLFHYNGHGVPRPTVNGEIWVFNKNYTQYIPLSIYDLQTWMGSPSIFVYDCSNAGIIVKSFKQFALQREQELEVAAINPNHPLAQMPLPPSMKNCIQLAACEASELLPMNPDLPADLFTSCLTTPIKIALRWFCMQKSAKLVPGVTLDLIEKIPGRLNDRRTPLGELNWIFTAITDTIAWNVLPRDLFQKLFRQDLLVASLFRNFLLAERIMRSYNCTPVSSPRLPPTYMHAMWQAWDLAVDICLSQLPTIIEEGTAFRHSPFFAEQLTAFQVWLTMGVENRNPPEQLPIVLQVLLSQVHRLRALDLLGRFLDLGPWAVSLALSVGIFPYVLKLLQSSARELRPLLVFIWAKILAVDSSCQADLVKDNGHKYFLSVLADPYMPAEHRTMAVFILAVIVNNYNTGQEACLQGNLISICLEQLSDPHPLLRQWVAICLGRIWQNFDSARWCGVRDSAHEKLYSLLSDPIPEVRCAAVFALGTFVGNSAERTDHSTTIDHNVAMMLAQLINDGSPVVRKELVVALSHLVVQYESNFCTVALQFMEEEKNYAVPSPGNTTEPGNLTPVRDGPTLPRLRPVNSYTNIRAATTARNLNKSLQNLNLNEEGGPVTFSPGNLSASSSASSTLGSPDNDEYLLSFETIDKMRRVSSYSSLNSLIGVSFNSVYTQIWRVLLHLAADPFPEVSDLAMKVLNSIAYKATMNTRPQKILDSGSLTQSAPASPTSKGTLIHQAGASHGANRCLSRCSGSPPIPGVSSSSLTNEVPKPPTREAPPSRPPYTPTLGNQAPPHSHQFSRTRKMFDKGPDQMAEDGDEATAHRNFISVALQTGLCDWSAKYFAQPVMKIPEEHDLESQVRKEREWRFLRNAGVRRHSQRITQRGIARLDDQIFINRNPGVPSVVKFHPFNPCIAVADKDSICFWDWEKGERLDYFYNGNPRYTRITAMEYLNGHDCSLLLTATDDGALRIWKNFADQRNPEMVTAWQGLSDMLPTTRGAGMVVDWEQETGLLMTSGDVRVIRIWDTEREMKVQDIPTGADSCVTSLSCDPQRSLVVAGLGDGSVRVYDRRMAPNECRVMTYREHGAWVVKAHVQRETNGEIVSVSVNGDVRFFEARTPDSVNVLQTVKGLTALDIHPQANLFACGSMNQFIAVYNSNGDVISNIKYYDGFMGQRIGAISCLAFHPYWPHLAVGSNDYYMSIYSAEKRLR</sequence>
<dbReference type="Pfam" id="PF14538">
    <property type="entry name" value="Raptor_N"/>
    <property type="match status" value="1"/>
</dbReference>
<keyword evidence="7" id="KW-0853">WD repeat</keyword>
<protein>
    <recommendedName>
        <fullName evidence="13">Regulatory-associated protein of mTOR</fullName>
    </recommendedName>
    <alternativeName>
        <fullName evidence="14">p150 target of rapamycin (TOR)-scaffold protein</fullName>
    </alternativeName>
</protein>
<dbReference type="InterPro" id="IPR001680">
    <property type="entry name" value="WD40_rpt"/>
</dbReference>
<organism evidence="17 18">
    <name type="scientific">Electrophorus electricus</name>
    <name type="common">Electric eel</name>
    <name type="synonym">Gymnotus electricus</name>
    <dbReference type="NCBI Taxonomy" id="8005"/>
    <lineage>
        <taxon>Eukaryota</taxon>
        <taxon>Metazoa</taxon>
        <taxon>Chordata</taxon>
        <taxon>Craniata</taxon>
        <taxon>Vertebrata</taxon>
        <taxon>Euteleostomi</taxon>
        <taxon>Actinopterygii</taxon>
        <taxon>Neopterygii</taxon>
        <taxon>Teleostei</taxon>
        <taxon>Ostariophysi</taxon>
        <taxon>Gymnotiformes</taxon>
        <taxon>Gymnotoidei</taxon>
        <taxon>Gymnotidae</taxon>
        <taxon>Electrophorus</taxon>
    </lineage>
</organism>
<evidence type="ECO:0000256" key="11">
    <source>
        <dbReference type="ARBA" id="ARBA00023180"/>
    </source>
</evidence>
<dbReference type="FunFam" id="2.130.10.10:FF:000072">
    <property type="entry name" value="Regulatory-associated protein of MTOR, complex 1"/>
    <property type="match status" value="1"/>
</dbReference>
<dbReference type="GO" id="GO:0038202">
    <property type="term" value="P:TORC1 signaling"/>
    <property type="evidence" value="ECO:0007669"/>
    <property type="project" value="TreeGrafter"/>
</dbReference>
<dbReference type="Pfam" id="PF00400">
    <property type="entry name" value="WD40"/>
    <property type="match status" value="1"/>
</dbReference>
<keyword evidence="12" id="KW-0458">Lysosome</keyword>
<feature type="region of interest" description="Disordered" evidence="15">
    <location>
        <begin position="882"/>
        <end position="939"/>
    </location>
</feature>
<feature type="compositionally biased region" description="Low complexity" evidence="15">
    <location>
        <begin position="756"/>
        <end position="772"/>
    </location>
</feature>
<evidence type="ECO:0000259" key="16">
    <source>
        <dbReference type="SMART" id="SM01302"/>
    </source>
</evidence>
<evidence type="ECO:0000256" key="3">
    <source>
        <dbReference type="ARBA" id="ARBA00009257"/>
    </source>
</evidence>
<evidence type="ECO:0000256" key="10">
    <source>
        <dbReference type="ARBA" id="ARBA00022990"/>
    </source>
</evidence>
<dbReference type="GO" id="GO:0080090">
    <property type="term" value="P:regulation of primary metabolic process"/>
    <property type="evidence" value="ECO:0007669"/>
    <property type="project" value="UniProtKB-ARBA"/>
</dbReference>
<evidence type="ECO:0000256" key="13">
    <source>
        <dbReference type="ARBA" id="ARBA00072044"/>
    </source>
</evidence>
<dbReference type="PANTHER" id="PTHR12848">
    <property type="entry name" value="REGULATORY-ASSOCIATED PROTEIN OF MTOR"/>
    <property type="match status" value="1"/>
</dbReference>
<keyword evidence="8" id="KW-0677">Repeat</keyword>
<dbReference type="GeneTree" id="ENSGT00640000091541"/>
<dbReference type="GO" id="GO:0031931">
    <property type="term" value="C:TORC1 complex"/>
    <property type="evidence" value="ECO:0007669"/>
    <property type="project" value="InterPro"/>
</dbReference>
<evidence type="ECO:0000256" key="2">
    <source>
        <dbReference type="ARBA" id="ARBA00004463"/>
    </source>
</evidence>
<accession>A0A4W4EID0</accession>
<dbReference type="GO" id="GO:0030674">
    <property type="term" value="F:protein-macromolecule adaptor activity"/>
    <property type="evidence" value="ECO:0007669"/>
    <property type="project" value="TreeGrafter"/>
</dbReference>
<dbReference type="Gene3D" id="2.130.10.10">
    <property type="entry name" value="YVTN repeat-like/Quinoprotein amine dehydrogenase"/>
    <property type="match status" value="2"/>
</dbReference>
<evidence type="ECO:0000313" key="17">
    <source>
        <dbReference type="Ensembl" id="ENSEEEP00000011823.2"/>
    </source>
</evidence>
<reference evidence="18" key="2">
    <citation type="journal article" date="2017" name="Sci. Adv.">
        <title>A tail of two voltages: Proteomic comparison of the three electric organs of the electric eel.</title>
        <authorList>
            <person name="Traeger L.L."/>
            <person name="Sabat G."/>
            <person name="Barrett-Wilt G.A."/>
            <person name="Wells G.B."/>
            <person name="Sussman M.R."/>
        </authorList>
    </citation>
    <scope>NUCLEOTIDE SEQUENCE [LARGE SCALE GENOMIC DNA]</scope>
</reference>
<dbReference type="SUPFAM" id="SSF50978">
    <property type="entry name" value="WD40 repeat-like"/>
    <property type="match status" value="1"/>
</dbReference>
<dbReference type="Pfam" id="PF02985">
    <property type="entry name" value="HEAT"/>
    <property type="match status" value="2"/>
</dbReference>
<dbReference type="InterPro" id="IPR036322">
    <property type="entry name" value="WD40_repeat_dom_sf"/>
</dbReference>
<dbReference type="FunFam" id="1.25.10.10:FF:000065">
    <property type="entry name" value="Regulatory-associated protein of MTOR, complex 1"/>
    <property type="match status" value="1"/>
</dbReference>
<dbReference type="FunFam" id="2.130.10.10:FF:000137">
    <property type="entry name" value="Regulatory-associated protein of mTOR isoform 1"/>
    <property type="match status" value="1"/>
</dbReference>
<feature type="region of interest" description="Disordered" evidence="15">
    <location>
        <begin position="695"/>
        <end position="718"/>
    </location>
</feature>
<reference evidence="17" key="5">
    <citation type="submission" date="2025-09" db="UniProtKB">
        <authorList>
            <consortium name="Ensembl"/>
        </authorList>
    </citation>
    <scope>IDENTIFICATION</scope>
</reference>
<evidence type="ECO:0000256" key="7">
    <source>
        <dbReference type="ARBA" id="ARBA00022574"/>
    </source>
</evidence>
<reference evidence="18" key="1">
    <citation type="journal article" date="2014" name="Science">
        <title>Nonhuman genetics. Genomic basis for the convergent evolution of electric organs.</title>
        <authorList>
            <person name="Gallant J.R."/>
            <person name="Traeger L.L."/>
            <person name="Volkening J.D."/>
            <person name="Moffett H."/>
            <person name="Chen P.H."/>
            <person name="Novina C.D."/>
            <person name="Phillips G.N.Jr."/>
            <person name="Anand R."/>
            <person name="Wells G.B."/>
            <person name="Pinch M."/>
            <person name="Guth R."/>
            <person name="Unguez G.A."/>
            <person name="Albert J.S."/>
            <person name="Zakon H.H."/>
            <person name="Samanta M.P."/>
            <person name="Sussman M.R."/>
        </authorList>
    </citation>
    <scope>NUCLEOTIDE SEQUENCE [LARGE SCALE GENOMIC DNA]</scope>
</reference>
<dbReference type="Ensembl" id="ENSEEET00000011961.2">
    <property type="protein sequence ID" value="ENSEEEP00000011823.2"/>
    <property type="gene ID" value="ENSEEEG00000004779.2"/>
</dbReference>
<evidence type="ECO:0000256" key="1">
    <source>
        <dbReference type="ARBA" id="ARBA00004371"/>
    </source>
</evidence>
<proteinExistence type="inferred from homology"/>
<dbReference type="InterPro" id="IPR000357">
    <property type="entry name" value="HEAT"/>
</dbReference>
<evidence type="ECO:0000256" key="12">
    <source>
        <dbReference type="ARBA" id="ARBA00023228"/>
    </source>
</evidence>
<evidence type="ECO:0000256" key="6">
    <source>
        <dbReference type="ARBA" id="ARBA00022553"/>
    </source>
</evidence>
<dbReference type="SMART" id="SM00320">
    <property type="entry name" value="WD40"/>
    <property type="match status" value="7"/>
</dbReference>
<comment type="similarity">
    <text evidence="3">Belongs to the WD repeat RAPTOR family.</text>
</comment>
<keyword evidence="9" id="KW-0832">Ubl conjugation</keyword>
<feature type="region of interest" description="Disordered" evidence="15">
    <location>
        <begin position="752"/>
        <end position="772"/>
    </location>
</feature>
<name>A0A4W4EID0_ELEEL</name>
<dbReference type="PRINTS" id="PR01547">
    <property type="entry name" value="YEAST176DUF"/>
</dbReference>
<dbReference type="GO" id="GO:0010506">
    <property type="term" value="P:regulation of autophagy"/>
    <property type="evidence" value="ECO:0007669"/>
    <property type="project" value="TreeGrafter"/>
</dbReference>
<dbReference type="SUPFAM" id="SSF48371">
    <property type="entry name" value="ARM repeat"/>
    <property type="match status" value="1"/>
</dbReference>
<dbReference type="GO" id="GO:0023051">
    <property type="term" value="P:regulation of signaling"/>
    <property type="evidence" value="ECO:0007669"/>
    <property type="project" value="UniProtKB-ARBA"/>
</dbReference>
<dbReference type="GO" id="GO:0030307">
    <property type="term" value="P:positive regulation of cell growth"/>
    <property type="evidence" value="ECO:0007669"/>
    <property type="project" value="TreeGrafter"/>
</dbReference>
<dbReference type="GO" id="GO:0005764">
    <property type="term" value="C:lysosome"/>
    <property type="evidence" value="ECO:0007669"/>
    <property type="project" value="UniProtKB-SubCell"/>
</dbReference>
<evidence type="ECO:0000256" key="15">
    <source>
        <dbReference type="SAM" id="MobiDB-lite"/>
    </source>
</evidence>
<dbReference type="GO" id="GO:0060255">
    <property type="term" value="P:regulation of macromolecule metabolic process"/>
    <property type="evidence" value="ECO:0007669"/>
    <property type="project" value="UniProtKB-ARBA"/>
</dbReference>
<evidence type="ECO:0000313" key="18">
    <source>
        <dbReference type="Proteomes" id="UP000314983"/>
    </source>
</evidence>
<dbReference type="SMART" id="SM01302">
    <property type="entry name" value="Raptor_N"/>
    <property type="match status" value="1"/>
</dbReference>
<evidence type="ECO:0000256" key="4">
    <source>
        <dbReference type="ARBA" id="ARBA00022490"/>
    </source>
</evidence>
<dbReference type="InterPro" id="IPR015943">
    <property type="entry name" value="WD40/YVTN_repeat-like_dom_sf"/>
</dbReference>
<feature type="domain" description="Raptor N-terminal CASPase-like" evidence="16">
    <location>
        <begin position="57"/>
        <end position="208"/>
    </location>
</feature>
<evidence type="ECO:0000256" key="5">
    <source>
        <dbReference type="ARBA" id="ARBA00022499"/>
    </source>
</evidence>
<keyword evidence="11" id="KW-0325">Glycoprotein</keyword>
<keyword evidence="5" id="KW-1017">Isopeptide bond</keyword>
<gene>
    <name evidence="17" type="primary">RPTOR</name>
</gene>
<dbReference type="GO" id="GO:0009267">
    <property type="term" value="P:cellular response to starvation"/>
    <property type="evidence" value="ECO:0007669"/>
    <property type="project" value="TreeGrafter"/>
</dbReference>
<reference evidence="17" key="4">
    <citation type="submission" date="2025-08" db="UniProtKB">
        <authorList>
            <consortium name="Ensembl"/>
        </authorList>
    </citation>
    <scope>IDENTIFICATION</scope>
</reference>
<feature type="compositionally biased region" description="Pro residues" evidence="15">
    <location>
        <begin position="907"/>
        <end position="922"/>
    </location>
</feature>
<dbReference type="InterPro" id="IPR016024">
    <property type="entry name" value="ARM-type_fold"/>
</dbReference>
<dbReference type="Gene3D" id="1.25.10.10">
    <property type="entry name" value="Leucine-rich Repeat Variant"/>
    <property type="match status" value="1"/>
</dbReference>